<feature type="domain" description="Helicase ATP-binding" evidence="9">
    <location>
        <begin position="134"/>
        <end position="326"/>
    </location>
</feature>
<dbReference type="InterPro" id="IPR014014">
    <property type="entry name" value="RNA_helicase_DEAD_Q_motif"/>
</dbReference>
<dbReference type="SMART" id="SM00487">
    <property type="entry name" value="DEXDc"/>
    <property type="match status" value="1"/>
</dbReference>
<dbReference type="OrthoDB" id="196131at2759"/>
<feature type="domain" description="Helicase C-terminal" evidence="10">
    <location>
        <begin position="357"/>
        <end position="502"/>
    </location>
</feature>
<dbReference type="SUPFAM" id="SSF52540">
    <property type="entry name" value="P-loop containing nucleoside triphosphate hydrolases"/>
    <property type="match status" value="1"/>
</dbReference>
<reference evidence="12 13" key="1">
    <citation type="submission" date="2015-03" db="EMBL/GenBank/DDBJ databases">
        <authorList>
            <person name="Radwan O."/>
            <person name="Al-Naeli F.A."/>
            <person name="Rendon G.A."/>
            <person name="Fields C."/>
        </authorList>
    </citation>
    <scope>NUCLEOTIDE SEQUENCE [LARGE SCALE GENOMIC DNA]</scope>
    <source>
        <strain evidence="12">CR-DP1</strain>
    </source>
</reference>
<evidence type="ECO:0000313" key="12">
    <source>
        <dbReference type="EMBL" id="KKA28942.1"/>
    </source>
</evidence>
<dbReference type="CDD" id="cd18787">
    <property type="entry name" value="SF2_C_DEAD"/>
    <property type="match status" value="1"/>
</dbReference>
<evidence type="ECO:0000256" key="8">
    <source>
        <dbReference type="SAM" id="MobiDB-lite"/>
    </source>
</evidence>
<dbReference type="PROSITE" id="PS51194">
    <property type="entry name" value="HELICASE_CTER"/>
    <property type="match status" value="1"/>
</dbReference>
<dbReference type="Pfam" id="PF00270">
    <property type="entry name" value="DEAD"/>
    <property type="match status" value="1"/>
</dbReference>
<keyword evidence="5" id="KW-0067">ATP-binding</keyword>
<dbReference type="Pfam" id="PF00271">
    <property type="entry name" value="Helicase_C"/>
    <property type="match status" value="1"/>
</dbReference>
<dbReference type="InterPro" id="IPR014001">
    <property type="entry name" value="Helicase_ATP-bd"/>
</dbReference>
<dbReference type="PROSITE" id="PS51192">
    <property type="entry name" value="HELICASE_ATP_BIND_1"/>
    <property type="match status" value="1"/>
</dbReference>
<evidence type="ECO:0000259" key="11">
    <source>
        <dbReference type="PROSITE" id="PS51195"/>
    </source>
</evidence>
<evidence type="ECO:0000256" key="1">
    <source>
        <dbReference type="ARBA" id="ARBA00012552"/>
    </source>
</evidence>
<protein>
    <recommendedName>
        <fullName evidence="1">RNA helicase</fullName>
        <ecNumber evidence="1">3.6.4.13</ecNumber>
    </recommendedName>
</protein>
<comment type="caution">
    <text evidence="12">The sequence shown here is derived from an EMBL/GenBank/DDBJ whole genome shotgun (WGS) entry which is preliminary data.</text>
</comment>
<dbReference type="Gene3D" id="3.40.50.300">
    <property type="entry name" value="P-loop containing nucleotide triphosphate hydrolases"/>
    <property type="match status" value="2"/>
</dbReference>
<keyword evidence="3" id="KW-0378">Hydrolase</keyword>
<dbReference type="PANTHER" id="PTHR47958">
    <property type="entry name" value="ATP-DEPENDENT RNA HELICASE DBP3"/>
    <property type="match status" value="1"/>
</dbReference>
<keyword evidence="2" id="KW-0547">Nucleotide-binding</keyword>
<feature type="compositionally biased region" description="Polar residues" evidence="8">
    <location>
        <begin position="23"/>
        <end position="35"/>
    </location>
</feature>
<evidence type="ECO:0000256" key="4">
    <source>
        <dbReference type="ARBA" id="ARBA00022806"/>
    </source>
</evidence>
<evidence type="ECO:0000313" key="13">
    <source>
        <dbReference type="Proteomes" id="UP000033483"/>
    </source>
</evidence>
<name>A0A0F4ZEK2_9PEZI</name>
<feature type="region of interest" description="Disordered" evidence="8">
    <location>
        <begin position="1"/>
        <end position="35"/>
    </location>
</feature>
<proteinExistence type="predicted"/>
<dbReference type="InterPro" id="IPR027417">
    <property type="entry name" value="P-loop_NTPase"/>
</dbReference>
<dbReference type="GO" id="GO:0005524">
    <property type="term" value="F:ATP binding"/>
    <property type="evidence" value="ECO:0007669"/>
    <property type="project" value="UniProtKB-KW"/>
</dbReference>
<evidence type="ECO:0000259" key="10">
    <source>
        <dbReference type="PROSITE" id="PS51194"/>
    </source>
</evidence>
<dbReference type="SMART" id="SM00490">
    <property type="entry name" value="HELICc"/>
    <property type="match status" value="1"/>
</dbReference>
<feature type="domain" description="DEAD-box RNA helicase Q" evidence="11">
    <location>
        <begin position="103"/>
        <end position="131"/>
    </location>
</feature>
<feature type="compositionally biased region" description="Basic residues" evidence="8">
    <location>
        <begin position="1"/>
        <end position="11"/>
    </location>
</feature>
<dbReference type="Proteomes" id="UP000033483">
    <property type="component" value="Unassembled WGS sequence"/>
</dbReference>
<comment type="catalytic activity">
    <reaction evidence="6">
        <text>ATP + H2O = ADP + phosphate + H(+)</text>
        <dbReference type="Rhea" id="RHEA:13065"/>
        <dbReference type="ChEBI" id="CHEBI:15377"/>
        <dbReference type="ChEBI" id="CHEBI:15378"/>
        <dbReference type="ChEBI" id="CHEBI:30616"/>
        <dbReference type="ChEBI" id="CHEBI:43474"/>
        <dbReference type="ChEBI" id="CHEBI:456216"/>
        <dbReference type="EC" id="3.6.4.13"/>
    </reaction>
</comment>
<keyword evidence="4" id="KW-0347">Helicase</keyword>
<dbReference type="GO" id="GO:0003676">
    <property type="term" value="F:nucleic acid binding"/>
    <property type="evidence" value="ECO:0007669"/>
    <property type="project" value="InterPro"/>
</dbReference>
<dbReference type="AlphaFoldDB" id="A0A0F4ZEK2"/>
<organism evidence="12 13">
    <name type="scientific">Thielaviopsis punctulata</name>
    <dbReference type="NCBI Taxonomy" id="72032"/>
    <lineage>
        <taxon>Eukaryota</taxon>
        <taxon>Fungi</taxon>
        <taxon>Dikarya</taxon>
        <taxon>Ascomycota</taxon>
        <taxon>Pezizomycotina</taxon>
        <taxon>Sordariomycetes</taxon>
        <taxon>Hypocreomycetidae</taxon>
        <taxon>Microascales</taxon>
        <taxon>Ceratocystidaceae</taxon>
        <taxon>Thielaviopsis</taxon>
    </lineage>
</organism>
<dbReference type="PROSITE" id="PS51195">
    <property type="entry name" value="Q_MOTIF"/>
    <property type="match status" value="1"/>
</dbReference>
<sequence length="562" mass="62442">MSTLTRKKKPVSMRQVATKVWKPSSQPQPRQAQKSDVNFAFESKVYEWDGFYGEVAPAIPQMEIELFGPPERRLPPHGDKFDWDQSVEILQAKDDTLKIHPIKSFETAGLHPVMLQNIKLMGYTKPTPIQKCVIPAIYHNRDVLALTQTGSGKTAAFLIPIINQLLGKVSLLAAKRPSLNDPRSVVAEPLVAIIVPTRELAIQIFDEARKFCYRTNIRPAVVYGGADMTAQTRYLGRGCELLIATPGRIGAFLREGKALSLTRLRYLVIDEVDELITSSFREDIDLILQCSQNMCYGRTRRLLFSATLPNHVQHAAMGLLSFDHLRFHVGQTGSAVQSIQQNVYYVDVNKKHIALLELMRTMPAVRTIIFTNTTSRTETVAKILRKVGVPCVSVHSQRSQAERELAFRAFRKGESPVLITTSLAGRGVDVKNVGHVINYDLPRNQECDIQEYVHRIGRTGRIGHDGVASSLFCAGDKNIGSDLANLLLETNQHVPDFLQGYLPHKVSLSGVLLSQTPGQIVSIASFATGQSDAQSSQVSSQTMTECVKEDVKDDIPLIDFDS</sequence>
<dbReference type="EC" id="3.6.4.13" evidence="1"/>
<evidence type="ECO:0000259" key="9">
    <source>
        <dbReference type="PROSITE" id="PS51192"/>
    </source>
</evidence>
<dbReference type="InterPro" id="IPR001650">
    <property type="entry name" value="Helicase_C-like"/>
</dbReference>
<dbReference type="GO" id="GO:0016787">
    <property type="term" value="F:hydrolase activity"/>
    <property type="evidence" value="ECO:0007669"/>
    <property type="project" value="UniProtKB-KW"/>
</dbReference>
<evidence type="ECO:0000256" key="2">
    <source>
        <dbReference type="ARBA" id="ARBA00022741"/>
    </source>
</evidence>
<keyword evidence="13" id="KW-1185">Reference proteome</keyword>
<accession>A0A0F4ZEK2</accession>
<gene>
    <name evidence="12" type="ORF">TD95_004669</name>
</gene>
<evidence type="ECO:0000256" key="3">
    <source>
        <dbReference type="ARBA" id="ARBA00022801"/>
    </source>
</evidence>
<dbReference type="EMBL" id="LAEV01001089">
    <property type="protein sequence ID" value="KKA28942.1"/>
    <property type="molecule type" value="Genomic_DNA"/>
</dbReference>
<dbReference type="GO" id="GO:0003724">
    <property type="term" value="F:RNA helicase activity"/>
    <property type="evidence" value="ECO:0007669"/>
    <property type="project" value="UniProtKB-EC"/>
</dbReference>
<evidence type="ECO:0000256" key="5">
    <source>
        <dbReference type="ARBA" id="ARBA00022840"/>
    </source>
</evidence>
<evidence type="ECO:0000256" key="7">
    <source>
        <dbReference type="PROSITE-ProRule" id="PRU00552"/>
    </source>
</evidence>
<evidence type="ECO:0000256" key="6">
    <source>
        <dbReference type="ARBA" id="ARBA00047984"/>
    </source>
</evidence>
<dbReference type="InterPro" id="IPR011545">
    <property type="entry name" value="DEAD/DEAH_box_helicase_dom"/>
</dbReference>
<feature type="short sequence motif" description="Q motif" evidence="7">
    <location>
        <begin position="103"/>
        <end position="131"/>
    </location>
</feature>